<sequence length="180" mass="19977">MEASMFNKIIAALDRSEMGQSVFEQSLALAKLTSANLMLLHVLSPEEEGSPDLMIAPNIDYYPGWNEQSFKLYQQHWDTFKNESLQMLQSLCAQANTAGINAEFTQNTGNPGRMICQLATAWNADLIIMGRRGRSGLTELVLGSVSNYVLHHAPCSVHIIHFPTSIKPIDVKPEITSVTR</sequence>
<reference evidence="3 4" key="1">
    <citation type="journal article" date="2019" name="Genome Biol. Evol.">
        <title>Day and night: Metabolic profiles and evolutionary relationships of six axenic non-marine cyanobacteria.</title>
        <authorList>
            <person name="Will S.E."/>
            <person name="Henke P."/>
            <person name="Boedeker C."/>
            <person name="Huang S."/>
            <person name="Brinkmann H."/>
            <person name="Rohde M."/>
            <person name="Jarek M."/>
            <person name="Friedl T."/>
            <person name="Seufert S."/>
            <person name="Schumacher M."/>
            <person name="Overmann J."/>
            <person name="Neumann-Schaal M."/>
            <person name="Petersen J."/>
        </authorList>
    </citation>
    <scope>NUCLEOTIDE SEQUENCE [LARGE SCALE GENOMIC DNA]</scope>
    <source>
        <strain evidence="3 4">SAG 1403-4b</strain>
    </source>
</reference>
<dbReference type="PRINTS" id="PR01438">
    <property type="entry name" value="UNVRSLSTRESS"/>
</dbReference>
<dbReference type="InterPro" id="IPR006016">
    <property type="entry name" value="UspA"/>
</dbReference>
<feature type="domain" description="UspA" evidence="2">
    <location>
        <begin position="5"/>
        <end position="161"/>
    </location>
</feature>
<dbReference type="Gene3D" id="3.40.50.620">
    <property type="entry name" value="HUPs"/>
    <property type="match status" value="1"/>
</dbReference>
<evidence type="ECO:0000256" key="1">
    <source>
        <dbReference type="ARBA" id="ARBA00008791"/>
    </source>
</evidence>
<gene>
    <name evidence="3" type="ORF">DSM107003_34540</name>
</gene>
<evidence type="ECO:0000313" key="4">
    <source>
        <dbReference type="Proteomes" id="UP000276103"/>
    </source>
</evidence>
<keyword evidence="4" id="KW-1185">Reference proteome</keyword>
<dbReference type="PANTHER" id="PTHR46268">
    <property type="entry name" value="STRESS RESPONSE PROTEIN NHAX"/>
    <property type="match status" value="1"/>
</dbReference>
<dbReference type="EMBL" id="RSCM01000012">
    <property type="protein sequence ID" value="RUS94777.1"/>
    <property type="molecule type" value="Genomic_DNA"/>
</dbReference>
<dbReference type="AlphaFoldDB" id="A0A433ULQ8"/>
<evidence type="ECO:0000313" key="3">
    <source>
        <dbReference type="EMBL" id="RUS94777.1"/>
    </source>
</evidence>
<dbReference type="PANTHER" id="PTHR46268:SF8">
    <property type="entry name" value="UNIVERSAL STRESS PROTEIN SLL1388"/>
    <property type="match status" value="1"/>
</dbReference>
<comment type="similarity">
    <text evidence="1">Belongs to the universal stress protein A family.</text>
</comment>
<dbReference type="Pfam" id="PF00582">
    <property type="entry name" value="Usp"/>
    <property type="match status" value="1"/>
</dbReference>
<organism evidence="3 4">
    <name type="scientific">Trichormus variabilis SAG 1403-4b</name>
    <dbReference type="NCBI Taxonomy" id="447716"/>
    <lineage>
        <taxon>Bacteria</taxon>
        <taxon>Bacillati</taxon>
        <taxon>Cyanobacteriota</taxon>
        <taxon>Cyanophyceae</taxon>
        <taxon>Nostocales</taxon>
        <taxon>Nostocaceae</taxon>
        <taxon>Trichormus</taxon>
    </lineage>
</organism>
<accession>A0A433ULQ8</accession>
<evidence type="ECO:0000259" key="2">
    <source>
        <dbReference type="Pfam" id="PF00582"/>
    </source>
</evidence>
<dbReference type="CDD" id="cd00293">
    <property type="entry name" value="USP-like"/>
    <property type="match status" value="1"/>
</dbReference>
<comment type="caution">
    <text evidence="3">The sequence shown here is derived from an EMBL/GenBank/DDBJ whole genome shotgun (WGS) entry which is preliminary data.</text>
</comment>
<dbReference type="InterPro" id="IPR006015">
    <property type="entry name" value="Universal_stress_UspA"/>
</dbReference>
<protein>
    <recommendedName>
        <fullName evidence="2">UspA domain-containing protein</fullName>
    </recommendedName>
</protein>
<name>A0A433ULQ8_ANAVA</name>
<dbReference type="InterPro" id="IPR014729">
    <property type="entry name" value="Rossmann-like_a/b/a_fold"/>
</dbReference>
<proteinExistence type="inferred from homology"/>
<dbReference type="Proteomes" id="UP000276103">
    <property type="component" value="Unassembled WGS sequence"/>
</dbReference>
<dbReference type="SUPFAM" id="SSF52402">
    <property type="entry name" value="Adenine nucleotide alpha hydrolases-like"/>
    <property type="match status" value="1"/>
</dbReference>